<keyword evidence="7" id="KW-1185">Reference proteome</keyword>
<dbReference type="GO" id="GO:0005840">
    <property type="term" value="C:ribosome"/>
    <property type="evidence" value="ECO:0007669"/>
    <property type="project" value="UniProtKB-KW"/>
</dbReference>
<protein>
    <recommendedName>
        <fullName evidence="4 5">Large ribosomal subunit protein bL33</fullName>
    </recommendedName>
</protein>
<dbReference type="SUPFAM" id="SSF57829">
    <property type="entry name" value="Zn-binding ribosomal proteins"/>
    <property type="match status" value="1"/>
</dbReference>
<evidence type="ECO:0000256" key="4">
    <source>
        <dbReference type="ARBA" id="ARBA00035176"/>
    </source>
</evidence>
<dbReference type="Proteomes" id="UP000014975">
    <property type="component" value="Unassembled WGS sequence"/>
</dbReference>
<dbReference type="PATRIC" id="fig|1121439.3.peg.1121"/>
<sequence length="49" mass="5982">MRVIIQLQCTECKRRNYSTMKNKKNTTGRIELKKYCPWDKKHTVHKESK</sequence>
<dbReference type="PROSITE" id="PS00582">
    <property type="entry name" value="RIBOSOMAL_L33"/>
    <property type="match status" value="1"/>
</dbReference>
<dbReference type="PANTHER" id="PTHR43168:SF2">
    <property type="entry name" value="LARGE RIBOSOMAL SUBUNIT PROTEIN BL33C"/>
    <property type="match status" value="1"/>
</dbReference>
<proteinExistence type="inferred from homology"/>
<dbReference type="RefSeq" id="WP_020886602.1">
    <property type="nucleotide sequence ID" value="NZ_ATHI01000008.1"/>
</dbReference>
<dbReference type="GO" id="GO:0005737">
    <property type="term" value="C:cytoplasm"/>
    <property type="evidence" value="ECO:0007669"/>
    <property type="project" value="UniProtKB-ARBA"/>
</dbReference>
<keyword evidence="3 5" id="KW-0687">Ribonucleoprotein</keyword>
<evidence type="ECO:0000256" key="2">
    <source>
        <dbReference type="ARBA" id="ARBA00022980"/>
    </source>
</evidence>
<dbReference type="eggNOG" id="COG0267">
    <property type="taxonomic scope" value="Bacteria"/>
</dbReference>
<evidence type="ECO:0000313" key="7">
    <source>
        <dbReference type="Proteomes" id="UP000014975"/>
    </source>
</evidence>
<evidence type="ECO:0000256" key="1">
    <source>
        <dbReference type="ARBA" id="ARBA00007596"/>
    </source>
</evidence>
<evidence type="ECO:0000313" key="6">
    <source>
        <dbReference type="EMBL" id="EPR34578.1"/>
    </source>
</evidence>
<keyword evidence="2 5" id="KW-0689">Ribosomal protein</keyword>
<dbReference type="NCBIfam" id="TIGR01023">
    <property type="entry name" value="rpmG_bact"/>
    <property type="match status" value="1"/>
</dbReference>
<dbReference type="InterPro" id="IPR018264">
    <property type="entry name" value="Ribosomal_bL33_CS"/>
</dbReference>
<gene>
    <name evidence="5" type="primary">rpmG</name>
    <name evidence="6" type="ORF">dsat_2717</name>
</gene>
<dbReference type="InterPro" id="IPR038584">
    <property type="entry name" value="Ribosomal_bL33_sf"/>
</dbReference>
<evidence type="ECO:0000256" key="5">
    <source>
        <dbReference type="HAMAP-Rule" id="MF_00294"/>
    </source>
</evidence>
<organism evidence="6 7">
    <name type="scientific">Alkalidesulfovibrio alkalitolerans DSM 16529</name>
    <dbReference type="NCBI Taxonomy" id="1121439"/>
    <lineage>
        <taxon>Bacteria</taxon>
        <taxon>Pseudomonadati</taxon>
        <taxon>Thermodesulfobacteriota</taxon>
        <taxon>Desulfovibrionia</taxon>
        <taxon>Desulfovibrionales</taxon>
        <taxon>Desulfovibrionaceae</taxon>
        <taxon>Alkalidesulfovibrio</taxon>
    </lineage>
</organism>
<evidence type="ECO:0000256" key="3">
    <source>
        <dbReference type="ARBA" id="ARBA00023274"/>
    </source>
</evidence>
<dbReference type="PANTHER" id="PTHR43168">
    <property type="entry name" value="50S RIBOSOMAL PROTEIN L33, CHLOROPLASTIC"/>
    <property type="match status" value="1"/>
</dbReference>
<dbReference type="NCBIfam" id="NF001764">
    <property type="entry name" value="PRK00504.1"/>
    <property type="match status" value="1"/>
</dbReference>
<accession>S7UQI5</accession>
<dbReference type="NCBIfam" id="NF001860">
    <property type="entry name" value="PRK00595.1"/>
    <property type="match status" value="1"/>
</dbReference>
<dbReference type="Pfam" id="PF00471">
    <property type="entry name" value="Ribosomal_L33"/>
    <property type="match status" value="1"/>
</dbReference>
<comment type="similarity">
    <text evidence="1 5">Belongs to the bacterial ribosomal protein bL33 family.</text>
</comment>
<reference evidence="6 7" key="1">
    <citation type="journal article" date="2013" name="Genome Announc.">
        <title>Draft genome sequences for three mercury-methylating, sulfate-reducing bacteria.</title>
        <authorList>
            <person name="Brown S.D."/>
            <person name="Hurt R.A.Jr."/>
            <person name="Gilmour C.C."/>
            <person name="Elias D.A."/>
        </authorList>
    </citation>
    <scope>NUCLEOTIDE SEQUENCE [LARGE SCALE GENOMIC DNA]</scope>
    <source>
        <strain evidence="6 7">DSM 16529</strain>
    </source>
</reference>
<dbReference type="STRING" id="1121439.dsat_2717"/>
<dbReference type="HAMAP" id="MF_00294">
    <property type="entry name" value="Ribosomal_bL33"/>
    <property type="match status" value="1"/>
</dbReference>
<dbReference type="GO" id="GO:1990904">
    <property type="term" value="C:ribonucleoprotein complex"/>
    <property type="evidence" value="ECO:0007669"/>
    <property type="project" value="UniProtKB-KW"/>
</dbReference>
<dbReference type="AlphaFoldDB" id="S7UQI5"/>
<dbReference type="InterPro" id="IPR001705">
    <property type="entry name" value="Ribosomal_bL33"/>
</dbReference>
<name>S7UQI5_9BACT</name>
<dbReference type="GO" id="GO:0003735">
    <property type="term" value="F:structural constituent of ribosome"/>
    <property type="evidence" value="ECO:0007669"/>
    <property type="project" value="InterPro"/>
</dbReference>
<dbReference type="OrthoDB" id="21586at2"/>
<dbReference type="Gene3D" id="2.20.28.120">
    <property type="entry name" value="Ribosomal protein L33"/>
    <property type="match status" value="1"/>
</dbReference>
<dbReference type="EMBL" id="ATHI01000008">
    <property type="protein sequence ID" value="EPR34578.1"/>
    <property type="molecule type" value="Genomic_DNA"/>
</dbReference>
<comment type="caution">
    <text evidence="6">The sequence shown here is derived from an EMBL/GenBank/DDBJ whole genome shotgun (WGS) entry which is preliminary data.</text>
</comment>
<dbReference type="GO" id="GO:0006412">
    <property type="term" value="P:translation"/>
    <property type="evidence" value="ECO:0007669"/>
    <property type="project" value="UniProtKB-UniRule"/>
</dbReference>
<dbReference type="InterPro" id="IPR011332">
    <property type="entry name" value="Ribosomal_zn-bd"/>
</dbReference>